<keyword evidence="3" id="KW-1133">Transmembrane helix</keyword>
<evidence type="ECO:0000256" key="1">
    <source>
        <dbReference type="ARBA" id="ARBA00024353"/>
    </source>
</evidence>
<evidence type="ECO:0000256" key="2">
    <source>
        <dbReference type="ARBA" id="ARBA00024438"/>
    </source>
</evidence>
<keyword evidence="6" id="KW-1185">Reference proteome</keyword>
<dbReference type="InterPro" id="IPR041916">
    <property type="entry name" value="Anti_sigma_zinc_sf"/>
</dbReference>
<reference evidence="5 6" key="1">
    <citation type="journal article" date="2024" name="Int. J. Syst. Evol. Microbiol.">
        <title>Virgibacillus tibetensis sp. nov., isolated from salt lake on the Tibetan Plateau of China.</title>
        <authorList>
            <person name="Phurbu D."/>
            <person name="Liu Z.-X."/>
            <person name="Wang R."/>
            <person name="Zheng Y.-Y."/>
            <person name="Liu H.-C."/>
            <person name="Zhou Y.-G."/>
            <person name="Yu Y.-J."/>
            <person name="Li A.-H."/>
        </authorList>
    </citation>
    <scope>NUCLEOTIDE SEQUENCE [LARGE SCALE GENOMIC DNA]</scope>
    <source>
        <strain evidence="5 6">C22-A2</strain>
    </source>
</reference>
<comment type="caution">
    <text evidence="5">The sequence shown here is derived from an EMBL/GenBank/DDBJ whole genome shotgun (WGS) entry which is preliminary data.</text>
</comment>
<dbReference type="EMBL" id="JARZFX010000020">
    <property type="protein sequence ID" value="MEC5425822.1"/>
    <property type="molecule type" value="Genomic_DNA"/>
</dbReference>
<evidence type="ECO:0000313" key="5">
    <source>
        <dbReference type="EMBL" id="MEC5425822.1"/>
    </source>
</evidence>
<protein>
    <recommendedName>
        <fullName evidence="2">Anti-sigma-W factor RsiW</fullName>
    </recommendedName>
</protein>
<feature type="domain" description="Putative zinc-finger" evidence="4">
    <location>
        <begin position="5"/>
        <end position="38"/>
    </location>
</feature>
<dbReference type="Pfam" id="PF13490">
    <property type="entry name" value="zf-HC2"/>
    <property type="match status" value="1"/>
</dbReference>
<gene>
    <name evidence="5" type="primary">rsiW</name>
    <name evidence="5" type="ORF">QGM71_20405</name>
</gene>
<feature type="transmembrane region" description="Helical" evidence="3">
    <location>
        <begin position="86"/>
        <end position="108"/>
    </location>
</feature>
<evidence type="ECO:0000259" key="4">
    <source>
        <dbReference type="Pfam" id="PF13490"/>
    </source>
</evidence>
<dbReference type="InterPro" id="IPR027383">
    <property type="entry name" value="Znf_put"/>
</dbReference>
<sequence length="210" mass="23785">MKCNKEYAELMHAYLDGDLSSQQETVLRSHLENCEACQEHFHELRRTITLIQSAEHIAAPTNFTANVMRNLPEEKKRIKYKRWFKAHPIVTAAAIFFIFMISGVFSAWNQDSELVVSKQENLIIKGDTVIVPEDVTVEGDLLVKNGNLIIKGTINGNVTLINGKLVDETIEGEGLMASVGGVNGELKHVDQLFEWVWYRAKTLFKSIFSF</sequence>
<evidence type="ECO:0000313" key="6">
    <source>
        <dbReference type="Proteomes" id="UP001335737"/>
    </source>
</evidence>
<proteinExistence type="inferred from homology"/>
<dbReference type="Proteomes" id="UP001335737">
    <property type="component" value="Unassembled WGS sequence"/>
</dbReference>
<comment type="similarity">
    <text evidence="1">Belongs to the zinc-associated anti-sigma factor (ZAS) superfamily. Anti-sigma-W factor family.</text>
</comment>
<name>A0ABU6KMN1_9BACI</name>
<dbReference type="RefSeq" id="WP_407703063.1">
    <property type="nucleotide sequence ID" value="NZ_JARZFX010000020.1"/>
</dbReference>
<accession>A0ABU6KMN1</accession>
<organism evidence="5 6">
    <name type="scientific">Virgibacillus tibetensis</name>
    <dbReference type="NCBI Taxonomy" id="3042313"/>
    <lineage>
        <taxon>Bacteria</taxon>
        <taxon>Bacillati</taxon>
        <taxon>Bacillota</taxon>
        <taxon>Bacilli</taxon>
        <taxon>Bacillales</taxon>
        <taxon>Bacillaceae</taxon>
        <taxon>Virgibacillus</taxon>
    </lineage>
</organism>
<dbReference type="Gene3D" id="1.10.10.1320">
    <property type="entry name" value="Anti-sigma factor, zinc-finger domain"/>
    <property type="match status" value="1"/>
</dbReference>
<keyword evidence="3" id="KW-0812">Transmembrane</keyword>
<keyword evidence="3" id="KW-0472">Membrane</keyword>
<evidence type="ECO:0000256" key="3">
    <source>
        <dbReference type="SAM" id="Phobius"/>
    </source>
</evidence>